<dbReference type="PANTHER" id="PTHR30069">
    <property type="entry name" value="TONB-DEPENDENT OUTER MEMBRANE RECEPTOR"/>
    <property type="match status" value="1"/>
</dbReference>
<reference evidence="16 17" key="1">
    <citation type="submission" date="2024-09" db="EMBL/GenBank/DDBJ databases">
        <authorList>
            <person name="Sun Q."/>
            <person name="Mori K."/>
        </authorList>
    </citation>
    <scope>NUCLEOTIDE SEQUENCE [LARGE SCALE GENOMIC DNA]</scope>
    <source>
        <strain evidence="16 17">CECT 9424</strain>
    </source>
</reference>
<evidence type="ECO:0000256" key="12">
    <source>
        <dbReference type="RuleBase" id="RU003357"/>
    </source>
</evidence>
<evidence type="ECO:0000256" key="6">
    <source>
        <dbReference type="ARBA" id="ARBA00023065"/>
    </source>
</evidence>
<dbReference type="Pfam" id="PF00593">
    <property type="entry name" value="TonB_dep_Rec_b-barrel"/>
    <property type="match status" value="1"/>
</dbReference>
<evidence type="ECO:0000256" key="8">
    <source>
        <dbReference type="ARBA" id="ARBA00023136"/>
    </source>
</evidence>
<keyword evidence="17" id="KW-1185">Reference proteome</keyword>
<proteinExistence type="inferred from homology"/>
<dbReference type="PANTHER" id="PTHR30069:SF53">
    <property type="entry name" value="COLICIN I RECEPTOR-RELATED"/>
    <property type="match status" value="1"/>
</dbReference>
<evidence type="ECO:0000256" key="11">
    <source>
        <dbReference type="PROSITE-ProRule" id="PRU10144"/>
    </source>
</evidence>
<keyword evidence="3 10" id="KW-1134">Transmembrane beta strand</keyword>
<feature type="domain" description="TonB-dependent receptor plug" evidence="15">
    <location>
        <begin position="41"/>
        <end position="147"/>
    </location>
</feature>
<feature type="domain" description="TonB-dependent receptor-like beta-barrel" evidence="14">
    <location>
        <begin position="170"/>
        <end position="584"/>
    </location>
</feature>
<dbReference type="CDD" id="cd01347">
    <property type="entry name" value="ligand_gated_channel"/>
    <property type="match status" value="1"/>
</dbReference>
<comment type="subcellular location">
    <subcellularLocation>
        <location evidence="1 10">Cell outer membrane</location>
        <topology evidence="1 10">Multi-pass membrane protein</topology>
    </subcellularLocation>
</comment>
<dbReference type="SUPFAM" id="SSF56935">
    <property type="entry name" value="Porins"/>
    <property type="match status" value="1"/>
</dbReference>
<dbReference type="Gene3D" id="2.170.130.10">
    <property type="entry name" value="TonB-dependent receptor, plug domain"/>
    <property type="match status" value="1"/>
</dbReference>
<keyword evidence="2 10" id="KW-0813">Transport</keyword>
<protein>
    <submittedName>
        <fullName evidence="16">TonB-dependent receptor plug domain-containing protein</fullName>
    </submittedName>
</protein>
<feature type="short sequence motif" description="TonB C-terminal box" evidence="11">
    <location>
        <begin position="593"/>
        <end position="610"/>
    </location>
</feature>
<evidence type="ECO:0000259" key="15">
    <source>
        <dbReference type="Pfam" id="PF07715"/>
    </source>
</evidence>
<name>A0ABV5HVN4_9RHOB</name>
<dbReference type="InterPro" id="IPR037066">
    <property type="entry name" value="Plug_dom_sf"/>
</dbReference>
<evidence type="ECO:0000256" key="4">
    <source>
        <dbReference type="ARBA" id="ARBA00022692"/>
    </source>
</evidence>
<evidence type="ECO:0000313" key="16">
    <source>
        <dbReference type="EMBL" id="MFB9148372.1"/>
    </source>
</evidence>
<evidence type="ECO:0000256" key="13">
    <source>
        <dbReference type="SAM" id="SignalP"/>
    </source>
</evidence>
<evidence type="ECO:0000256" key="7">
    <source>
        <dbReference type="ARBA" id="ARBA00023077"/>
    </source>
</evidence>
<accession>A0ABV5HVN4</accession>
<dbReference type="EMBL" id="JBHMEC010000002">
    <property type="protein sequence ID" value="MFB9148372.1"/>
    <property type="molecule type" value="Genomic_DNA"/>
</dbReference>
<keyword evidence="7 12" id="KW-0798">TonB box</keyword>
<dbReference type="Pfam" id="PF07715">
    <property type="entry name" value="Plug"/>
    <property type="match status" value="1"/>
</dbReference>
<sequence length="610" mass="65138">MKYLASCALCALATTPAIAQEAFDLDTITVIANQTRTALERSGSTVEVLSDTEVRTAPTNRLGDRLAFEPGVSASATGPLGTASTVRIRGLGGSYVPVLIDGIDVTDPAGTGGGFDFGGMTNAGLGRIEVLKGSQSARFGQNAVGGVINIQSLRPTEDGVHGFAEAQAGSYDFRRGVLGLTARTDRTDLSFSVSRTETNGFSASAAGTEDDGFDATQASLYARHQVSDMVAVGLSGLYIDATLEFDEGAAAGDGPPPFNERTDRETAGLRAFAELETGAVSHDLAVSYFDTERQTSDNFGGRRFKGERRRVEYRGSYDPGGMWTLNFGGDYEEEEDITQTVDITGVQAELLFAPIDALDLAFSVRNDDHSEFASELSSRAALAWRMREDLILRASASDGFRAPALIELDPSFGDPAFEPETSTSYDLGLEKRLAGGGFLRGTLFYTEIDGQIFFDSNSTGCQSFADFGFPGCFETRDFEASGVELSAEVPINAYLTLNAAYTFTDADAGDTRASRVPRHDALIALATQITPDLDAQFTLQHVADSEPSEFAPAMNKVGDYTLFHVNATYAVTDSVDAFLRVENLFDEDYETAGGFNTAGRSAYAGLRASF</sequence>
<comment type="caution">
    <text evidence="16">The sequence shown here is derived from an EMBL/GenBank/DDBJ whole genome shotgun (WGS) entry which is preliminary data.</text>
</comment>
<keyword evidence="16" id="KW-0675">Receptor</keyword>
<keyword evidence="6" id="KW-0406">Ion transport</keyword>
<dbReference type="PROSITE" id="PS52016">
    <property type="entry name" value="TONB_DEPENDENT_REC_3"/>
    <property type="match status" value="1"/>
</dbReference>
<keyword evidence="4 10" id="KW-0812">Transmembrane</keyword>
<keyword evidence="8 10" id="KW-0472">Membrane</keyword>
<organism evidence="16 17">
    <name type="scientific">Roseovarius ramblicola</name>
    <dbReference type="NCBI Taxonomy" id="2022336"/>
    <lineage>
        <taxon>Bacteria</taxon>
        <taxon>Pseudomonadati</taxon>
        <taxon>Pseudomonadota</taxon>
        <taxon>Alphaproteobacteria</taxon>
        <taxon>Rhodobacterales</taxon>
        <taxon>Roseobacteraceae</taxon>
        <taxon>Roseovarius</taxon>
    </lineage>
</organism>
<evidence type="ECO:0000256" key="5">
    <source>
        <dbReference type="ARBA" id="ARBA00022729"/>
    </source>
</evidence>
<dbReference type="Proteomes" id="UP001589670">
    <property type="component" value="Unassembled WGS sequence"/>
</dbReference>
<dbReference type="InterPro" id="IPR010917">
    <property type="entry name" value="TonB_rcpt_CS"/>
</dbReference>
<evidence type="ECO:0000256" key="2">
    <source>
        <dbReference type="ARBA" id="ARBA00022448"/>
    </source>
</evidence>
<feature type="chain" id="PRO_5045257783" evidence="13">
    <location>
        <begin position="20"/>
        <end position="610"/>
    </location>
</feature>
<evidence type="ECO:0000256" key="1">
    <source>
        <dbReference type="ARBA" id="ARBA00004571"/>
    </source>
</evidence>
<keyword evidence="9 10" id="KW-0998">Cell outer membrane</keyword>
<evidence type="ECO:0000256" key="3">
    <source>
        <dbReference type="ARBA" id="ARBA00022452"/>
    </source>
</evidence>
<dbReference type="InterPro" id="IPR039426">
    <property type="entry name" value="TonB-dep_rcpt-like"/>
</dbReference>
<dbReference type="PROSITE" id="PS01156">
    <property type="entry name" value="TONB_DEPENDENT_REC_2"/>
    <property type="match status" value="1"/>
</dbReference>
<evidence type="ECO:0000313" key="17">
    <source>
        <dbReference type="Proteomes" id="UP001589670"/>
    </source>
</evidence>
<dbReference type="RefSeq" id="WP_377066231.1">
    <property type="nucleotide sequence ID" value="NZ_JBHMEC010000002.1"/>
</dbReference>
<dbReference type="InterPro" id="IPR036942">
    <property type="entry name" value="Beta-barrel_TonB_sf"/>
</dbReference>
<comment type="similarity">
    <text evidence="10 12">Belongs to the TonB-dependent receptor family.</text>
</comment>
<feature type="signal peptide" evidence="13">
    <location>
        <begin position="1"/>
        <end position="19"/>
    </location>
</feature>
<gene>
    <name evidence="16" type="ORF">ACFFU4_01245</name>
</gene>
<dbReference type="InterPro" id="IPR012910">
    <property type="entry name" value="Plug_dom"/>
</dbReference>
<evidence type="ECO:0000256" key="10">
    <source>
        <dbReference type="PROSITE-ProRule" id="PRU01360"/>
    </source>
</evidence>
<evidence type="ECO:0000256" key="9">
    <source>
        <dbReference type="ARBA" id="ARBA00023237"/>
    </source>
</evidence>
<dbReference type="Gene3D" id="2.40.170.20">
    <property type="entry name" value="TonB-dependent receptor, beta-barrel domain"/>
    <property type="match status" value="1"/>
</dbReference>
<keyword evidence="5 13" id="KW-0732">Signal</keyword>
<dbReference type="InterPro" id="IPR000531">
    <property type="entry name" value="Beta-barrel_TonB"/>
</dbReference>
<evidence type="ECO:0000259" key="14">
    <source>
        <dbReference type="Pfam" id="PF00593"/>
    </source>
</evidence>